<dbReference type="AlphaFoldDB" id="A0A343C1P5"/>
<comment type="subcellular location">
    <subcellularLocation>
        <location evidence="1 12">Mitochondrion membrane</location>
        <topology evidence="1 12">Single-pass membrane protein</topology>
    </subcellularLocation>
</comment>
<keyword evidence="5 12" id="KW-0138">CF(0)</keyword>
<protein>
    <recommendedName>
        <fullName evidence="12">ATP synthase complex subunit 8</fullName>
    </recommendedName>
</protein>
<dbReference type="InterPro" id="IPR001421">
    <property type="entry name" value="ATP8_metazoa"/>
</dbReference>
<evidence type="ECO:0000256" key="3">
    <source>
        <dbReference type="ARBA" id="ARBA00011291"/>
    </source>
</evidence>
<keyword evidence="7 12" id="KW-0375">Hydrogen ion transport</keyword>
<keyword evidence="8 13" id="KW-1133">Transmembrane helix</keyword>
<proteinExistence type="inferred from homology"/>
<evidence type="ECO:0000256" key="2">
    <source>
        <dbReference type="ARBA" id="ARBA00008892"/>
    </source>
</evidence>
<dbReference type="GO" id="GO:0015986">
    <property type="term" value="P:proton motive force-driven ATP synthesis"/>
    <property type="evidence" value="ECO:0007669"/>
    <property type="project" value="InterPro"/>
</dbReference>
<keyword evidence="4 12" id="KW-0813">Transport</keyword>
<evidence type="ECO:0000256" key="9">
    <source>
        <dbReference type="ARBA" id="ARBA00023065"/>
    </source>
</evidence>
<dbReference type="EMBL" id="KX087318">
    <property type="protein sequence ID" value="ARH53938.1"/>
    <property type="molecule type" value="Genomic_DNA"/>
</dbReference>
<reference evidence="14" key="1">
    <citation type="submission" date="2016-04" db="EMBL/GenBank/DDBJ databases">
        <title>Mitochondria of beetle species.</title>
        <authorList>
            <person name="Hunter A."/>
            <person name="Moriniere J."/>
            <person name="Tang P."/>
            <person name="Linard B."/>
            <person name="Crampton-Platt A."/>
            <person name="Vogler A.P."/>
        </authorList>
    </citation>
    <scope>NUCLEOTIDE SEQUENCE</scope>
</reference>
<evidence type="ECO:0000256" key="7">
    <source>
        <dbReference type="ARBA" id="ARBA00022781"/>
    </source>
</evidence>
<dbReference type="Pfam" id="PF00895">
    <property type="entry name" value="ATP-synt_8"/>
    <property type="match status" value="1"/>
</dbReference>
<feature type="transmembrane region" description="Helical" evidence="13">
    <location>
        <begin position="12"/>
        <end position="33"/>
    </location>
</feature>
<organism evidence="14">
    <name type="scientific">Mordellochroa milleri</name>
    <dbReference type="NCBI Taxonomy" id="1588259"/>
    <lineage>
        <taxon>Eukaryota</taxon>
        <taxon>Metazoa</taxon>
        <taxon>Ecdysozoa</taxon>
        <taxon>Arthropoda</taxon>
        <taxon>Hexapoda</taxon>
        <taxon>Insecta</taxon>
        <taxon>Pterygota</taxon>
        <taxon>Neoptera</taxon>
        <taxon>Endopterygota</taxon>
        <taxon>Coleoptera</taxon>
        <taxon>Polyphaga</taxon>
        <taxon>Cucujiformia</taxon>
        <taxon>Mordellidae</taxon>
        <taxon>Mordellochroa</taxon>
    </lineage>
</organism>
<keyword evidence="6 12" id="KW-0812">Transmembrane</keyword>
<evidence type="ECO:0000256" key="6">
    <source>
        <dbReference type="ARBA" id="ARBA00022692"/>
    </source>
</evidence>
<name>A0A343C1P5_9CUCU</name>
<evidence type="ECO:0000256" key="4">
    <source>
        <dbReference type="ARBA" id="ARBA00022448"/>
    </source>
</evidence>
<dbReference type="GO" id="GO:0031966">
    <property type="term" value="C:mitochondrial membrane"/>
    <property type="evidence" value="ECO:0007669"/>
    <property type="project" value="UniProtKB-SubCell"/>
</dbReference>
<evidence type="ECO:0000256" key="10">
    <source>
        <dbReference type="ARBA" id="ARBA00023128"/>
    </source>
</evidence>
<accession>A0A343C1P5</accession>
<evidence type="ECO:0000256" key="11">
    <source>
        <dbReference type="ARBA" id="ARBA00023136"/>
    </source>
</evidence>
<evidence type="ECO:0000313" key="14">
    <source>
        <dbReference type="EMBL" id="ARH53938.1"/>
    </source>
</evidence>
<comment type="similarity">
    <text evidence="2 12">Belongs to the ATPase protein 8 family.</text>
</comment>
<evidence type="ECO:0000256" key="12">
    <source>
        <dbReference type="RuleBase" id="RU003661"/>
    </source>
</evidence>
<sequence>MPQMSPINWLLLMTYFIIILAIYTITNYYLYIYKSTKTTKSLKSPQTKWKW</sequence>
<keyword evidence="10 12" id="KW-0496">Mitochondrion</keyword>
<evidence type="ECO:0000256" key="1">
    <source>
        <dbReference type="ARBA" id="ARBA00004304"/>
    </source>
</evidence>
<dbReference type="GO" id="GO:0015078">
    <property type="term" value="F:proton transmembrane transporter activity"/>
    <property type="evidence" value="ECO:0007669"/>
    <property type="project" value="InterPro"/>
</dbReference>
<evidence type="ECO:0000256" key="13">
    <source>
        <dbReference type="SAM" id="Phobius"/>
    </source>
</evidence>
<evidence type="ECO:0000256" key="8">
    <source>
        <dbReference type="ARBA" id="ARBA00022989"/>
    </source>
</evidence>
<geneLocation type="mitochondrion" evidence="14"/>
<keyword evidence="9 12" id="KW-0406">Ion transport</keyword>
<keyword evidence="11 13" id="KW-0472">Membrane</keyword>
<gene>
    <name evidence="14" type="primary">atp8</name>
</gene>
<evidence type="ECO:0000256" key="5">
    <source>
        <dbReference type="ARBA" id="ARBA00022547"/>
    </source>
</evidence>
<dbReference type="GO" id="GO:0045259">
    <property type="term" value="C:proton-transporting ATP synthase complex"/>
    <property type="evidence" value="ECO:0007669"/>
    <property type="project" value="UniProtKB-KW"/>
</dbReference>
<comment type="subunit">
    <text evidence="3">F-type ATPases have 2 components, CF(1) - the catalytic core - and CF(0) - the membrane proton channel.</text>
</comment>